<dbReference type="VEuPathDB" id="FungiDB:PV07_09515"/>
<proteinExistence type="predicted"/>
<dbReference type="Proteomes" id="UP000054466">
    <property type="component" value="Unassembled WGS sequence"/>
</dbReference>
<keyword evidence="2" id="KW-1185">Reference proteome</keyword>
<organism evidence="1 2">
    <name type="scientific">Cladophialophora immunda</name>
    <dbReference type="NCBI Taxonomy" id="569365"/>
    <lineage>
        <taxon>Eukaryota</taxon>
        <taxon>Fungi</taxon>
        <taxon>Dikarya</taxon>
        <taxon>Ascomycota</taxon>
        <taxon>Pezizomycotina</taxon>
        <taxon>Eurotiomycetes</taxon>
        <taxon>Chaetothyriomycetidae</taxon>
        <taxon>Chaetothyriales</taxon>
        <taxon>Herpotrichiellaceae</taxon>
        <taxon>Cladophialophora</taxon>
    </lineage>
</organism>
<protein>
    <recommendedName>
        <fullName evidence="3">DUF1330 domain-containing protein</fullName>
    </recommendedName>
</protein>
<dbReference type="Gene3D" id="3.30.70.100">
    <property type="match status" value="1"/>
</dbReference>
<dbReference type="PANTHER" id="PTHR40257:SF1">
    <property type="entry name" value="DUF1330 DOMAIN-CONTAINING PROTEIN"/>
    <property type="match status" value="1"/>
</dbReference>
<dbReference type="EMBL" id="KN847044">
    <property type="protein sequence ID" value="KIW26419.1"/>
    <property type="molecule type" value="Genomic_DNA"/>
</dbReference>
<name>A0A0D2CS53_9EURO</name>
<dbReference type="PANTHER" id="PTHR40257">
    <property type="match status" value="1"/>
</dbReference>
<dbReference type="HOGENOM" id="CLU_085773_0_0_1"/>
<dbReference type="RefSeq" id="XP_016246635.1">
    <property type="nucleotide sequence ID" value="XM_016396779.1"/>
</dbReference>
<dbReference type="AlphaFoldDB" id="A0A0D2CS53"/>
<evidence type="ECO:0008006" key="3">
    <source>
        <dbReference type="Google" id="ProtNLM"/>
    </source>
</evidence>
<dbReference type="GeneID" id="27348709"/>
<gene>
    <name evidence="1" type="ORF">PV07_09515</name>
</gene>
<evidence type="ECO:0000313" key="2">
    <source>
        <dbReference type="Proteomes" id="UP000054466"/>
    </source>
</evidence>
<sequence>MPLATIHLVSLSPSTTLPDFLAAVKSSPLKPLVISKVIRWIITPTKIDAESLLHPKKPWDVLLMVLGSDPLPPSLKEKTVCHWTCSTGIPSRLTNDFPARNDRLLHPPASEVPALTGSLDRPRLGTSSQTLELSADLQSWIQQFSRTTAGRSPLSMLNLLAFKPDMKPSYLTYGAAFADSIGSRRGGNAKLVGNITHQTPPEQSGGKWDEFALASYPSIMHFADMLASEDYQAVNLKYRVPALEDTFILCTSEIEIEDLVQGQGKLGIGRRAGGGKL</sequence>
<evidence type="ECO:0000313" key="1">
    <source>
        <dbReference type="EMBL" id="KIW26419.1"/>
    </source>
</evidence>
<reference evidence="1 2" key="1">
    <citation type="submission" date="2015-01" db="EMBL/GenBank/DDBJ databases">
        <title>The Genome Sequence of Cladophialophora immunda CBS83496.</title>
        <authorList>
            <consortium name="The Broad Institute Genomics Platform"/>
            <person name="Cuomo C."/>
            <person name="de Hoog S."/>
            <person name="Gorbushina A."/>
            <person name="Stielow B."/>
            <person name="Teixiera M."/>
            <person name="Abouelleil A."/>
            <person name="Chapman S.B."/>
            <person name="Priest M."/>
            <person name="Young S.K."/>
            <person name="Wortman J."/>
            <person name="Nusbaum C."/>
            <person name="Birren B."/>
        </authorList>
    </citation>
    <scope>NUCLEOTIDE SEQUENCE [LARGE SCALE GENOMIC DNA]</scope>
    <source>
        <strain evidence="1 2">CBS 83496</strain>
    </source>
</reference>
<dbReference type="OrthoDB" id="265717at2759"/>
<accession>A0A0D2CS53</accession>